<keyword evidence="3" id="KW-1185">Reference proteome</keyword>
<comment type="caution">
    <text evidence="2">The sequence shown here is derived from an EMBL/GenBank/DDBJ whole genome shotgun (WGS) entry which is preliminary data.</text>
</comment>
<evidence type="ECO:0000313" key="3">
    <source>
        <dbReference type="Proteomes" id="UP001281614"/>
    </source>
</evidence>
<name>A0AAD9Y7I1_COLKA</name>
<dbReference type="EMBL" id="VYYT01000378">
    <property type="protein sequence ID" value="KAK2738667.1"/>
    <property type="molecule type" value="Genomic_DNA"/>
</dbReference>
<gene>
    <name evidence="2" type="ORF">CKAH01_07357</name>
</gene>
<accession>A0AAD9Y7I1</accession>
<evidence type="ECO:0000313" key="2">
    <source>
        <dbReference type="EMBL" id="KAK2738667.1"/>
    </source>
</evidence>
<feature type="region of interest" description="Disordered" evidence="1">
    <location>
        <begin position="102"/>
        <end position="134"/>
    </location>
</feature>
<feature type="compositionally biased region" description="Basic and acidic residues" evidence="1">
    <location>
        <begin position="110"/>
        <end position="124"/>
    </location>
</feature>
<sequence>MGVAVTVPLCEFHQLNLGAAITNGAANLKGSGLEWRPDGKHDQIDDARDWCLPAGIVVRGKGCSAGHNVKATSFEERTLFSGDKQGAAVKLPAEAHRRLATAAGGSQCAADDKRSTDKLDDREAVLWPARPVGA</sequence>
<dbReference type="Proteomes" id="UP001281614">
    <property type="component" value="Unassembled WGS sequence"/>
</dbReference>
<protein>
    <submittedName>
        <fullName evidence="2">Uncharacterized protein</fullName>
    </submittedName>
</protein>
<dbReference type="AlphaFoldDB" id="A0AAD9Y7I1"/>
<proteinExistence type="predicted"/>
<reference evidence="2" key="1">
    <citation type="submission" date="2023-02" db="EMBL/GenBank/DDBJ databases">
        <title>Colletotrichum kahawae CIFC_Que2 genome sequencing and assembly.</title>
        <authorList>
            <person name="Baroncelli R."/>
        </authorList>
    </citation>
    <scope>NUCLEOTIDE SEQUENCE</scope>
    <source>
        <strain evidence="2">CIFC_Que2</strain>
    </source>
</reference>
<evidence type="ECO:0000256" key="1">
    <source>
        <dbReference type="SAM" id="MobiDB-lite"/>
    </source>
</evidence>
<organism evidence="2 3">
    <name type="scientific">Colletotrichum kahawae</name>
    <name type="common">Coffee berry disease fungus</name>
    <dbReference type="NCBI Taxonomy" id="34407"/>
    <lineage>
        <taxon>Eukaryota</taxon>
        <taxon>Fungi</taxon>
        <taxon>Dikarya</taxon>
        <taxon>Ascomycota</taxon>
        <taxon>Pezizomycotina</taxon>
        <taxon>Sordariomycetes</taxon>
        <taxon>Hypocreomycetidae</taxon>
        <taxon>Glomerellales</taxon>
        <taxon>Glomerellaceae</taxon>
        <taxon>Colletotrichum</taxon>
        <taxon>Colletotrichum gloeosporioides species complex</taxon>
    </lineage>
</organism>